<dbReference type="InterPro" id="IPR035906">
    <property type="entry name" value="MetI-like_sf"/>
</dbReference>
<feature type="transmembrane region" description="Helical" evidence="7">
    <location>
        <begin position="164"/>
        <end position="184"/>
    </location>
</feature>
<evidence type="ECO:0000256" key="7">
    <source>
        <dbReference type="RuleBase" id="RU363032"/>
    </source>
</evidence>
<evidence type="ECO:0000256" key="1">
    <source>
        <dbReference type="ARBA" id="ARBA00004651"/>
    </source>
</evidence>
<feature type="transmembrane region" description="Helical" evidence="7">
    <location>
        <begin position="37"/>
        <end position="60"/>
    </location>
</feature>
<dbReference type="AlphaFoldDB" id="A0A1H0MWF3"/>
<sequence length="303" mass="31605">MSAPEPAFGADALITADALPAEPTAARRRSTSPWRQPLAIVGVVVVAAWVVIAIFAPLIAPSDPLAQDFVQLKGPSAQHWLGTDELGRDVLSRVVYGARVSLPLAVLLVFGAMLVGSVVGALAGFFGGWVDAVGMRLADIVFAFPGIILAMAVAAALGPQLRNAVLAVVVVSWPAYARLVRGLVLSARNSQYVISSRLLGASPLRALLVDIRPNVLGPVLVMAALDVGNAVLLLSGLSFLGLGAQPPLAEWGAMVAAGAQNFDKWWIGLFPGLAILTVVLAFNFIGDSLRDALDPRTAKALRD</sequence>
<dbReference type="SUPFAM" id="SSF161098">
    <property type="entry name" value="MetI-like"/>
    <property type="match status" value="1"/>
</dbReference>
<evidence type="ECO:0000259" key="8">
    <source>
        <dbReference type="PROSITE" id="PS50928"/>
    </source>
</evidence>
<proteinExistence type="inferred from homology"/>
<feature type="transmembrane region" description="Helical" evidence="7">
    <location>
        <begin position="265"/>
        <end position="286"/>
    </location>
</feature>
<evidence type="ECO:0000256" key="3">
    <source>
        <dbReference type="ARBA" id="ARBA00022475"/>
    </source>
</evidence>
<protein>
    <submittedName>
        <fullName evidence="9">Peptide/nickel transport system permease protein</fullName>
    </submittedName>
</protein>
<dbReference type="GO" id="GO:0005886">
    <property type="term" value="C:plasma membrane"/>
    <property type="evidence" value="ECO:0007669"/>
    <property type="project" value="UniProtKB-SubCell"/>
</dbReference>
<evidence type="ECO:0000256" key="5">
    <source>
        <dbReference type="ARBA" id="ARBA00022989"/>
    </source>
</evidence>
<dbReference type="EMBL" id="LT629710">
    <property type="protein sequence ID" value="SDO84635.1"/>
    <property type="molecule type" value="Genomic_DNA"/>
</dbReference>
<dbReference type="PANTHER" id="PTHR43386:SF1">
    <property type="entry name" value="D,D-DIPEPTIDE TRANSPORT SYSTEM PERMEASE PROTEIN DDPC-RELATED"/>
    <property type="match status" value="1"/>
</dbReference>
<name>A0A1H0MWF3_9ACTN</name>
<keyword evidence="4 7" id="KW-0812">Transmembrane</keyword>
<dbReference type="InterPro" id="IPR050366">
    <property type="entry name" value="BP-dependent_transpt_permease"/>
</dbReference>
<comment type="similarity">
    <text evidence="7">Belongs to the binding-protein-dependent transport system permease family.</text>
</comment>
<evidence type="ECO:0000256" key="2">
    <source>
        <dbReference type="ARBA" id="ARBA00022448"/>
    </source>
</evidence>
<feature type="transmembrane region" description="Helical" evidence="7">
    <location>
        <begin position="215"/>
        <end position="245"/>
    </location>
</feature>
<feature type="transmembrane region" description="Helical" evidence="7">
    <location>
        <begin position="137"/>
        <end position="158"/>
    </location>
</feature>
<keyword evidence="5 7" id="KW-1133">Transmembrane helix</keyword>
<dbReference type="PANTHER" id="PTHR43386">
    <property type="entry name" value="OLIGOPEPTIDE TRANSPORT SYSTEM PERMEASE PROTEIN APPC"/>
    <property type="match status" value="1"/>
</dbReference>
<comment type="subcellular location">
    <subcellularLocation>
        <location evidence="1 7">Cell membrane</location>
        <topology evidence="1 7">Multi-pass membrane protein</topology>
    </subcellularLocation>
</comment>
<evidence type="ECO:0000256" key="6">
    <source>
        <dbReference type="ARBA" id="ARBA00023136"/>
    </source>
</evidence>
<dbReference type="Pfam" id="PF00528">
    <property type="entry name" value="BPD_transp_1"/>
    <property type="match status" value="1"/>
</dbReference>
<feature type="domain" description="ABC transmembrane type-1" evidence="8">
    <location>
        <begin position="102"/>
        <end position="286"/>
    </location>
</feature>
<keyword evidence="2 7" id="KW-0813">Transport</keyword>
<dbReference type="STRING" id="1090615.SAMN04515671_2118"/>
<keyword evidence="3" id="KW-1003">Cell membrane</keyword>
<keyword evidence="6 7" id="KW-0472">Membrane</keyword>
<keyword evidence="10" id="KW-1185">Reference proteome</keyword>
<dbReference type="CDD" id="cd06261">
    <property type="entry name" value="TM_PBP2"/>
    <property type="match status" value="1"/>
</dbReference>
<dbReference type="Pfam" id="PF12911">
    <property type="entry name" value="OppC_N"/>
    <property type="match status" value="1"/>
</dbReference>
<dbReference type="PROSITE" id="PS50928">
    <property type="entry name" value="ABC_TM1"/>
    <property type="match status" value="1"/>
</dbReference>
<feature type="transmembrane region" description="Helical" evidence="7">
    <location>
        <begin position="104"/>
        <end position="130"/>
    </location>
</feature>
<dbReference type="GO" id="GO:0055085">
    <property type="term" value="P:transmembrane transport"/>
    <property type="evidence" value="ECO:0007669"/>
    <property type="project" value="InterPro"/>
</dbReference>
<dbReference type="Gene3D" id="1.10.3720.10">
    <property type="entry name" value="MetI-like"/>
    <property type="match status" value="1"/>
</dbReference>
<organism evidence="9 10">
    <name type="scientific">Nakamurella panacisegetis</name>
    <dbReference type="NCBI Taxonomy" id="1090615"/>
    <lineage>
        <taxon>Bacteria</taxon>
        <taxon>Bacillati</taxon>
        <taxon>Actinomycetota</taxon>
        <taxon>Actinomycetes</taxon>
        <taxon>Nakamurellales</taxon>
        <taxon>Nakamurellaceae</taxon>
        <taxon>Nakamurella</taxon>
    </lineage>
</organism>
<dbReference type="InterPro" id="IPR000515">
    <property type="entry name" value="MetI-like"/>
</dbReference>
<dbReference type="InterPro" id="IPR025966">
    <property type="entry name" value="OppC_N"/>
</dbReference>
<evidence type="ECO:0000256" key="4">
    <source>
        <dbReference type="ARBA" id="ARBA00022692"/>
    </source>
</evidence>
<gene>
    <name evidence="9" type="ORF">SAMN04515671_2118</name>
</gene>
<dbReference type="Proteomes" id="UP000198741">
    <property type="component" value="Chromosome I"/>
</dbReference>
<evidence type="ECO:0000313" key="9">
    <source>
        <dbReference type="EMBL" id="SDO84635.1"/>
    </source>
</evidence>
<reference evidence="9 10" key="1">
    <citation type="submission" date="2016-10" db="EMBL/GenBank/DDBJ databases">
        <authorList>
            <person name="de Groot N.N."/>
        </authorList>
    </citation>
    <scope>NUCLEOTIDE SEQUENCE [LARGE SCALE GENOMIC DNA]</scope>
    <source>
        <strain evidence="10">P4-7,KCTC 19426,CECT 7604</strain>
    </source>
</reference>
<accession>A0A1H0MWF3</accession>
<evidence type="ECO:0000313" key="10">
    <source>
        <dbReference type="Proteomes" id="UP000198741"/>
    </source>
</evidence>